<dbReference type="Pfam" id="PF01417">
    <property type="entry name" value="ENTH"/>
    <property type="match status" value="1"/>
</dbReference>
<dbReference type="InterPro" id="IPR008942">
    <property type="entry name" value="ENTH_VHS"/>
</dbReference>
<dbReference type="SMART" id="SM00273">
    <property type="entry name" value="ENTH"/>
    <property type="match status" value="1"/>
</dbReference>
<evidence type="ECO:0000256" key="1">
    <source>
        <dbReference type="ARBA" id="ARBA00004132"/>
    </source>
</evidence>
<dbReference type="PROSITE" id="PS50942">
    <property type="entry name" value="ENTH"/>
    <property type="match status" value="1"/>
</dbReference>
<comment type="subcellular location">
    <subcellularLocation>
        <location evidence="1">Cytoplasmic vesicle</location>
        <location evidence="1">Clathrin-coated vesicle</location>
    </subcellularLocation>
    <subcellularLocation>
        <location evidence="2">Golgi apparatus</location>
    </subcellularLocation>
</comment>
<evidence type="ECO:0000256" key="5">
    <source>
        <dbReference type="SAM" id="MobiDB-lite"/>
    </source>
</evidence>
<dbReference type="InterPro" id="IPR013809">
    <property type="entry name" value="ENTH"/>
</dbReference>
<evidence type="ECO:0000256" key="3">
    <source>
        <dbReference type="ARBA" id="ARBA00023034"/>
    </source>
</evidence>
<accession>A0A8T0J4A2</accession>
<feature type="region of interest" description="Disordered" evidence="5">
    <location>
        <begin position="299"/>
        <end position="418"/>
    </location>
</feature>
<proteinExistence type="predicted"/>
<keyword evidence="8" id="KW-1185">Reference proteome</keyword>
<evidence type="ECO:0000313" key="7">
    <source>
        <dbReference type="EMBL" id="KAG0589701.1"/>
    </source>
</evidence>
<dbReference type="CDD" id="cd03571">
    <property type="entry name" value="ENTH"/>
    <property type="match status" value="1"/>
</dbReference>
<evidence type="ECO:0000313" key="8">
    <source>
        <dbReference type="Proteomes" id="UP000822688"/>
    </source>
</evidence>
<comment type="caution">
    <text evidence="7">The sequence shown here is derived from an EMBL/GenBank/DDBJ whole genome shotgun (WGS) entry which is preliminary data.</text>
</comment>
<dbReference type="PANTHER" id="PTHR12276">
    <property type="entry name" value="EPSIN/ENT-RELATED"/>
    <property type="match status" value="1"/>
</dbReference>
<dbReference type="PANTHER" id="PTHR12276:SF95">
    <property type="entry name" value="ENTH_VHS FAMILY PROTEIN"/>
    <property type="match status" value="1"/>
</dbReference>
<keyword evidence="3" id="KW-0333">Golgi apparatus</keyword>
<gene>
    <name evidence="7" type="ORF">KC19_1G040700</name>
</gene>
<dbReference type="AlphaFoldDB" id="A0A8T0J4A2"/>
<dbReference type="GO" id="GO:0006897">
    <property type="term" value="P:endocytosis"/>
    <property type="evidence" value="ECO:0007669"/>
    <property type="project" value="TreeGrafter"/>
</dbReference>
<keyword evidence="4" id="KW-0968">Cytoplasmic vesicle</keyword>
<feature type="compositionally biased region" description="Low complexity" evidence="5">
    <location>
        <begin position="319"/>
        <end position="333"/>
    </location>
</feature>
<dbReference type="GO" id="GO:0005886">
    <property type="term" value="C:plasma membrane"/>
    <property type="evidence" value="ECO:0007669"/>
    <property type="project" value="TreeGrafter"/>
</dbReference>
<dbReference type="EMBL" id="CM026421">
    <property type="protein sequence ID" value="KAG0589701.1"/>
    <property type="molecule type" value="Genomic_DNA"/>
</dbReference>
<evidence type="ECO:0000259" key="6">
    <source>
        <dbReference type="PROSITE" id="PS50942"/>
    </source>
</evidence>
<feature type="domain" description="ENTH" evidence="6">
    <location>
        <begin position="37"/>
        <end position="170"/>
    </location>
</feature>
<evidence type="ECO:0000256" key="4">
    <source>
        <dbReference type="ARBA" id="ARBA00023329"/>
    </source>
</evidence>
<dbReference type="GO" id="GO:0030276">
    <property type="term" value="F:clathrin binding"/>
    <property type="evidence" value="ECO:0007669"/>
    <property type="project" value="TreeGrafter"/>
</dbReference>
<dbReference type="GO" id="GO:0005794">
    <property type="term" value="C:Golgi apparatus"/>
    <property type="evidence" value="ECO:0007669"/>
    <property type="project" value="UniProtKB-SubCell"/>
</dbReference>
<feature type="compositionally biased region" description="Low complexity" evidence="5">
    <location>
        <begin position="354"/>
        <end position="368"/>
    </location>
</feature>
<organism evidence="7 8">
    <name type="scientific">Ceratodon purpureus</name>
    <name type="common">Fire moss</name>
    <name type="synonym">Dicranum purpureum</name>
    <dbReference type="NCBI Taxonomy" id="3225"/>
    <lineage>
        <taxon>Eukaryota</taxon>
        <taxon>Viridiplantae</taxon>
        <taxon>Streptophyta</taxon>
        <taxon>Embryophyta</taxon>
        <taxon>Bryophyta</taxon>
        <taxon>Bryophytina</taxon>
        <taxon>Bryopsida</taxon>
        <taxon>Dicranidae</taxon>
        <taxon>Pseudoditrichales</taxon>
        <taxon>Ditrichaceae</taxon>
        <taxon>Ceratodon</taxon>
    </lineage>
</organism>
<feature type="compositionally biased region" description="Polar residues" evidence="5">
    <location>
        <begin position="396"/>
        <end position="418"/>
    </location>
</feature>
<name>A0A8T0J4A2_CERPU</name>
<dbReference type="GO" id="GO:0005543">
    <property type="term" value="F:phospholipid binding"/>
    <property type="evidence" value="ECO:0007669"/>
    <property type="project" value="TreeGrafter"/>
</dbReference>
<dbReference type="SUPFAM" id="SSF48464">
    <property type="entry name" value="ENTH/VHS domain"/>
    <property type="match status" value="1"/>
</dbReference>
<evidence type="ECO:0000256" key="2">
    <source>
        <dbReference type="ARBA" id="ARBA00004555"/>
    </source>
</evidence>
<dbReference type="GO" id="GO:0030125">
    <property type="term" value="C:clathrin vesicle coat"/>
    <property type="evidence" value="ECO:0007669"/>
    <property type="project" value="TreeGrafter"/>
</dbReference>
<dbReference type="GO" id="GO:0005768">
    <property type="term" value="C:endosome"/>
    <property type="evidence" value="ECO:0007669"/>
    <property type="project" value="TreeGrafter"/>
</dbReference>
<reference evidence="7" key="1">
    <citation type="submission" date="2020-06" db="EMBL/GenBank/DDBJ databases">
        <title>WGS assembly of Ceratodon purpureus strain R40.</title>
        <authorList>
            <person name="Carey S.B."/>
            <person name="Jenkins J."/>
            <person name="Shu S."/>
            <person name="Lovell J.T."/>
            <person name="Sreedasyam A."/>
            <person name="Maumus F."/>
            <person name="Tiley G.P."/>
            <person name="Fernandez-Pozo N."/>
            <person name="Barry K."/>
            <person name="Chen C."/>
            <person name="Wang M."/>
            <person name="Lipzen A."/>
            <person name="Daum C."/>
            <person name="Saski C.A."/>
            <person name="Payton A.C."/>
            <person name="Mcbreen J.C."/>
            <person name="Conrad R.E."/>
            <person name="Kollar L.M."/>
            <person name="Olsson S."/>
            <person name="Huttunen S."/>
            <person name="Landis J.B."/>
            <person name="Wickett N.J."/>
            <person name="Johnson M.G."/>
            <person name="Rensing S.A."/>
            <person name="Grimwood J."/>
            <person name="Schmutz J."/>
            <person name="Mcdaniel S.F."/>
        </authorList>
    </citation>
    <scope>NUCLEOTIDE SEQUENCE</scope>
    <source>
        <strain evidence="7">R40</strain>
    </source>
</reference>
<feature type="compositionally biased region" description="Polar residues" evidence="5">
    <location>
        <begin position="299"/>
        <end position="314"/>
    </location>
</feature>
<dbReference type="Proteomes" id="UP000822688">
    <property type="component" value="Chromosome 1"/>
</dbReference>
<protein>
    <recommendedName>
        <fullName evidence="6">ENTH domain-containing protein</fullName>
    </recommendedName>
</protein>
<sequence>MEFEKPREKSGLGTGPLVQFGKISSSLISDSLRIARLAFVYVSAAETMTEDATNTDEWGPTTKAMAEISNASKNYDDYERIVQVLRARLALTGTKKWRQIFKALTVIEYLLTHGPVQFVVEFRADKKRVEELTRFVFVDENLIDRGSALQSKAKQVHKLLVDEIFFKKERSRAQTVSKGILGFGSQPVETYGGSDTCERSGFKTNSSQPAGTLSLKEGKAAHLLHDRKNGTFNSDPSSPISQRSTNWSASLVSKSYICLHIQDYSKLFMQDPCMLLSSFETSDVLCNTLIDEKFVMQASSGDDSPQMSSTSSEWNPFDESPTSSESFTSSSSPIAGGWTPPVRDTFPTRKFSLESDTYSTSSSRPDSLLKPEPSPLVKLPLPTCRVPPPPPGGSKVGSNSQRNSSVPRPQTVSSFITM</sequence>
<dbReference type="Gene3D" id="1.25.40.90">
    <property type="match status" value="1"/>
</dbReference>